<keyword evidence="1" id="KW-0732">Signal</keyword>
<dbReference type="PROSITE" id="PS51257">
    <property type="entry name" value="PROKAR_LIPOPROTEIN"/>
    <property type="match status" value="1"/>
</dbReference>
<dbReference type="InterPro" id="IPR050490">
    <property type="entry name" value="Bact_solute-bd_prot1"/>
</dbReference>
<feature type="chain" id="PRO_5038919543" evidence="1">
    <location>
        <begin position="23"/>
        <end position="450"/>
    </location>
</feature>
<dbReference type="Gene3D" id="3.40.190.10">
    <property type="entry name" value="Periplasmic binding protein-like II"/>
    <property type="match status" value="2"/>
</dbReference>
<organism evidence="2 3">
    <name type="scientific">Winogradskya consettensis</name>
    <dbReference type="NCBI Taxonomy" id="113560"/>
    <lineage>
        <taxon>Bacteria</taxon>
        <taxon>Bacillati</taxon>
        <taxon>Actinomycetota</taxon>
        <taxon>Actinomycetes</taxon>
        <taxon>Micromonosporales</taxon>
        <taxon>Micromonosporaceae</taxon>
        <taxon>Winogradskya</taxon>
    </lineage>
</organism>
<feature type="signal peptide" evidence="1">
    <location>
        <begin position="1"/>
        <end position="22"/>
    </location>
</feature>
<dbReference type="CDD" id="cd13585">
    <property type="entry name" value="PBP2_TMBP_like"/>
    <property type="match status" value="1"/>
</dbReference>
<accession>A0A919SPG5</accession>
<sequence length="450" mass="48488">MSRAFLAAAAACLLGVSGCAGWGGDSAGGGGANSIDVLMVNNPQMIDLQRLTAQNFTKQTGISVNFTVLPENDVRDKISQEFSSQAGQYDVASLSNFEIPIYAKSKWIAPLDDYVKADSTFDQSDILPPMTKSLTADDGKLYGEPFYGESSFLMYRKDVLDAQGLTMPPKPTWQQVADIAARVDGKQPGMAGICLRGQPGWGQIFAPLTTVVNTFGGTWFDKDWNAQVDSPEFTEATKFYVDLVREHGEVGAPQAGFTECLNNLIQGNVAMWYDATSAAGSLEAADSPVKGKIGYVAAPVVKTPSAGWLYAWSWSIQQASTKKDNAWKFLSWASSKQYEELVGGQLGWSKVPAGKRASTYANPDYLKEASAFAGPTEQAISGADPRNPGVQPRPAIGIQFVDIPEFTDLGTQVSQYVSSAIAGQMSVDEALKRGQRLADDVAERYRSREG</sequence>
<gene>
    <name evidence="2" type="ORF">Aco04nite_45710</name>
</gene>
<dbReference type="RefSeq" id="WP_212999262.1">
    <property type="nucleotide sequence ID" value="NZ_BAAATW010000013.1"/>
</dbReference>
<evidence type="ECO:0000256" key="1">
    <source>
        <dbReference type="SAM" id="SignalP"/>
    </source>
</evidence>
<evidence type="ECO:0000313" key="2">
    <source>
        <dbReference type="EMBL" id="GIM75509.1"/>
    </source>
</evidence>
<dbReference type="Proteomes" id="UP000680865">
    <property type="component" value="Unassembled WGS sequence"/>
</dbReference>
<protein>
    <submittedName>
        <fullName evidence="2">Sugar ABC transporter substrate-binding protein</fullName>
    </submittedName>
</protein>
<proteinExistence type="predicted"/>
<name>A0A919SPG5_9ACTN</name>
<dbReference type="Pfam" id="PF01547">
    <property type="entry name" value="SBP_bac_1"/>
    <property type="match status" value="1"/>
</dbReference>
<dbReference type="PANTHER" id="PTHR43649:SF12">
    <property type="entry name" value="DIACETYLCHITOBIOSE BINDING PROTEIN DASA"/>
    <property type="match status" value="1"/>
</dbReference>
<dbReference type="PANTHER" id="PTHR43649">
    <property type="entry name" value="ARABINOSE-BINDING PROTEIN-RELATED"/>
    <property type="match status" value="1"/>
</dbReference>
<dbReference type="SUPFAM" id="SSF53850">
    <property type="entry name" value="Periplasmic binding protein-like II"/>
    <property type="match status" value="1"/>
</dbReference>
<comment type="caution">
    <text evidence="2">The sequence shown here is derived from an EMBL/GenBank/DDBJ whole genome shotgun (WGS) entry which is preliminary data.</text>
</comment>
<keyword evidence="3" id="KW-1185">Reference proteome</keyword>
<dbReference type="AlphaFoldDB" id="A0A919SPG5"/>
<dbReference type="InterPro" id="IPR006059">
    <property type="entry name" value="SBP"/>
</dbReference>
<evidence type="ECO:0000313" key="3">
    <source>
        <dbReference type="Proteomes" id="UP000680865"/>
    </source>
</evidence>
<reference evidence="2" key="1">
    <citation type="submission" date="2021-03" db="EMBL/GenBank/DDBJ databases">
        <title>Whole genome shotgun sequence of Actinoplanes consettensis NBRC 14913.</title>
        <authorList>
            <person name="Komaki H."/>
            <person name="Tamura T."/>
        </authorList>
    </citation>
    <scope>NUCLEOTIDE SEQUENCE</scope>
    <source>
        <strain evidence="2">NBRC 14913</strain>
    </source>
</reference>
<dbReference type="EMBL" id="BOQP01000024">
    <property type="protein sequence ID" value="GIM75509.1"/>
    <property type="molecule type" value="Genomic_DNA"/>
</dbReference>